<dbReference type="AlphaFoldDB" id="A0AA36M8Z9"/>
<dbReference type="PANTHER" id="PTHR11533:SF301">
    <property type="entry name" value="AMINOPEPTIDASE"/>
    <property type="match status" value="1"/>
</dbReference>
<comment type="similarity">
    <text evidence="1">Belongs to the peptidase M1 family.</text>
</comment>
<comment type="caution">
    <text evidence="3">The sequence shown here is derived from an EMBL/GenBank/DDBJ whole genome shotgun (WGS) entry which is preliminary data.</text>
</comment>
<gene>
    <name evidence="3" type="ORF">CYNAS_LOCUS15872</name>
</gene>
<proteinExistence type="inferred from homology"/>
<dbReference type="Gene3D" id="1.25.50.20">
    <property type="match status" value="1"/>
</dbReference>
<dbReference type="GO" id="GO:0008270">
    <property type="term" value="F:zinc ion binding"/>
    <property type="evidence" value="ECO:0007669"/>
    <property type="project" value="TreeGrafter"/>
</dbReference>
<dbReference type="GO" id="GO:0005615">
    <property type="term" value="C:extracellular space"/>
    <property type="evidence" value="ECO:0007669"/>
    <property type="project" value="TreeGrafter"/>
</dbReference>
<reference evidence="3" key="1">
    <citation type="submission" date="2023-07" db="EMBL/GenBank/DDBJ databases">
        <authorList>
            <consortium name="CYATHOMIX"/>
        </authorList>
    </citation>
    <scope>NUCLEOTIDE SEQUENCE</scope>
    <source>
        <strain evidence="3">N/A</strain>
    </source>
</reference>
<accession>A0AA36M8Z9</accession>
<dbReference type="PANTHER" id="PTHR11533">
    <property type="entry name" value="PROTEASE M1 ZINC METALLOPROTEASE"/>
    <property type="match status" value="1"/>
</dbReference>
<dbReference type="GO" id="GO:0043171">
    <property type="term" value="P:peptide catabolic process"/>
    <property type="evidence" value="ECO:0007669"/>
    <property type="project" value="TreeGrafter"/>
</dbReference>
<dbReference type="GO" id="GO:0070006">
    <property type="term" value="F:metalloaminopeptidase activity"/>
    <property type="evidence" value="ECO:0007669"/>
    <property type="project" value="TreeGrafter"/>
</dbReference>
<dbReference type="Proteomes" id="UP001176961">
    <property type="component" value="Unassembled WGS sequence"/>
</dbReference>
<keyword evidence="4" id="KW-1185">Reference proteome</keyword>
<evidence type="ECO:0000313" key="4">
    <source>
        <dbReference type="Proteomes" id="UP001176961"/>
    </source>
</evidence>
<dbReference type="EMBL" id="CATQJL010000305">
    <property type="protein sequence ID" value="CAJ0603889.1"/>
    <property type="molecule type" value="Genomic_DNA"/>
</dbReference>
<dbReference type="GO" id="GO:0006508">
    <property type="term" value="P:proteolysis"/>
    <property type="evidence" value="ECO:0007669"/>
    <property type="project" value="TreeGrafter"/>
</dbReference>
<dbReference type="GO" id="GO:0016020">
    <property type="term" value="C:membrane"/>
    <property type="evidence" value="ECO:0007669"/>
    <property type="project" value="TreeGrafter"/>
</dbReference>
<evidence type="ECO:0000256" key="1">
    <source>
        <dbReference type="ARBA" id="ARBA00010136"/>
    </source>
</evidence>
<evidence type="ECO:0000259" key="2">
    <source>
        <dbReference type="Pfam" id="PF11838"/>
    </source>
</evidence>
<name>A0AA36M8Z9_CYLNA</name>
<dbReference type="GO" id="GO:0005737">
    <property type="term" value="C:cytoplasm"/>
    <property type="evidence" value="ECO:0007669"/>
    <property type="project" value="TreeGrafter"/>
</dbReference>
<protein>
    <recommendedName>
        <fullName evidence="2">ERAP1-like C-terminal domain-containing protein</fullName>
    </recommendedName>
</protein>
<dbReference type="Pfam" id="PF11838">
    <property type="entry name" value="ERAP1_C"/>
    <property type="match status" value="1"/>
</dbReference>
<organism evidence="3 4">
    <name type="scientific">Cylicocyclus nassatus</name>
    <name type="common">Nematode worm</name>
    <dbReference type="NCBI Taxonomy" id="53992"/>
    <lineage>
        <taxon>Eukaryota</taxon>
        <taxon>Metazoa</taxon>
        <taxon>Ecdysozoa</taxon>
        <taxon>Nematoda</taxon>
        <taxon>Chromadorea</taxon>
        <taxon>Rhabditida</taxon>
        <taxon>Rhabditina</taxon>
        <taxon>Rhabditomorpha</taxon>
        <taxon>Strongyloidea</taxon>
        <taxon>Strongylidae</taxon>
        <taxon>Cylicocyclus</taxon>
    </lineage>
</organism>
<dbReference type="InterPro" id="IPR024571">
    <property type="entry name" value="ERAP1-like_C_dom"/>
</dbReference>
<dbReference type="InterPro" id="IPR050344">
    <property type="entry name" value="Peptidase_M1_aminopeptidases"/>
</dbReference>
<feature type="domain" description="ERAP1-like C-terminal" evidence="2">
    <location>
        <begin position="20"/>
        <end position="205"/>
    </location>
</feature>
<dbReference type="GO" id="GO:0042277">
    <property type="term" value="F:peptide binding"/>
    <property type="evidence" value="ECO:0007669"/>
    <property type="project" value="TreeGrafter"/>
</dbReference>
<sequence length="261" mass="29861">MWAKFSGLPINFSVVKQVPLKRNVAVSVLDLYCRLGSACSSLSRSLFEREVLHRCDATAKASECVGIHSNFRGVAYCQGIKELGNVAFQKVSNFLMIEDDADERRRLCTGLRCIQNLHLLKGKLLEVLDKKNAYDDREVADVFQSVAKNQLADKLLLRFCISNWKAIHDRFAEKYNVLSEVIRSCISKARSREEILMIESAHKSNGRYDDADQAGLELAEFRIKWIEKYSKIVSNLARAELERLERNDTVIKHDYLEVETL</sequence>
<evidence type="ECO:0000313" key="3">
    <source>
        <dbReference type="EMBL" id="CAJ0603889.1"/>
    </source>
</evidence>